<dbReference type="InterPro" id="IPR011991">
    <property type="entry name" value="ArsR-like_HTH"/>
</dbReference>
<dbReference type="InterPro" id="IPR036390">
    <property type="entry name" value="WH_DNA-bd_sf"/>
</dbReference>
<reference evidence="1 2" key="1">
    <citation type="submission" date="2019-06" db="EMBL/GenBank/DDBJ databases">
        <title>Description of Kitasatospora acidophila sp. nov. isolated from pine grove soil, and reclassification of Streptomyces novaecaesareae to Kitasatospora novaeceasareae comb. nov.</title>
        <authorList>
            <person name="Kim M.J."/>
        </authorList>
    </citation>
    <scope>NUCLEOTIDE SEQUENCE [LARGE SCALE GENOMIC DNA]</scope>
    <source>
        <strain evidence="1 2">MMS16-CNU292</strain>
    </source>
</reference>
<evidence type="ECO:0000313" key="1">
    <source>
        <dbReference type="EMBL" id="TQF03493.1"/>
    </source>
</evidence>
<accession>A0A540W3E7</accession>
<dbReference type="Gene3D" id="1.10.10.10">
    <property type="entry name" value="Winged helix-like DNA-binding domain superfamily/Winged helix DNA-binding domain"/>
    <property type="match status" value="1"/>
</dbReference>
<dbReference type="SUPFAM" id="SSF46785">
    <property type="entry name" value="Winged helix' DNA-binding domain"/>
    <property type="match status" value="1"/>
</dbReference>
<gene>
    <name evidence="1" type="ORF">E6W39_16215</name>
</gene>
<organism evidence="1 2">
    <name type="scientific">Kitasatospora acidiphila</name>
    <dbReference type="NCBI Taxonomy" id="2567942"/>
    <lineage>
        <taxon>Bacteria</taxon>
        <taxon>Bacillati</taxon>
        <taxon>Actinomycetota</taxon>
        <taxon>Actinomycetes</taxon>
        <taxon>Kitasatosporales</taxon>
        <taxon>Streptomycetaceae</taxon>
        <taxon>Kitasatospora</taxon>
    </lineage>
</organism>
<keyword evidence="2" id="KW-1185">Reference proteome</keyword>
<dbReference type="RefSeq" id="WP_141634126.1">
    <property type="nucleotide sequence ID" value="NZ_VIGB01000003.1"/>
</dbReference>
<dbReference type="EMBL" id="VIGB01000003">
    <property type="protein sequence ID" value="TQF03493.1"/>
    <property type="molecule type" value="Genomic_DNA"/>
</dbReference>
<comment type="caution">
    <text evidence="1">The sequence shown here is derived from an EMBL/GenBank/DDBJ whole genome shotgun (WGS) entry which is preliminary data.</text>
</comment>
<dbReference type="InterPro" id="IPR036388">
    <property type="entry name" value="WH-like_DNA-bd_sf"/>
</dbReference>
<name>A0A540W3E7_9ACTN</name>
<dbReference type="Pfam" id="PF12840">
    <property type="entry name" value="HTH_20"/>
    <property type="match status" value="1"/>
</dbReference>
<proteinExistence type="predicted"/>
<dbReference type="OrthoDB" id="7945987at2"/>
<dbReference type="Proteomes" id="UP000319103">
    <property type="component" value="Unassembled WGS sequence"/>
</dbReference>
<protein>
    <submittedName>
        <fullName evidence="1">Helix-turn-helix domain-containing protein</fullName>
    </submittedName>
</protein>
<sequence>MTDEPADDLFAVPTEDTVHLSTDEQLRAINNVVRHRILGVLRDAPATITQVADKLGLAKGSSSYHIRLLERAGLIEVVSTRKVRGVTERYYGRTSRGIVLPDPAPGEPDILMRHAIADLEAAPAGPRTVRMQHVRISQAVYEEFTRRLNALSEELRAAADPDEAEASLVIAFFRPQDIR</sequence>
<evidence type="ECO:0000313" key="2">
    <source>
        <dbReference type="Proteomes" id="UP000319103"/>
    </source>
</evidence>
<dbReference type="AlphaFoldDB" id="A0A540W3E7"/>
<dbReference type="CDD" id="cd00090">
    <property type="entry name" value="HTH_ARSR"/>
    <property type="match status" value="1"/>
</dbReference>